<evidence type="ECO:0000256" key="1">
    <source>
        <dbReference type="SAM" id="MobiDB-lite"/>
    </source>
</evidence>
<sequence length="312" mass="33931">MIRRLALLIALLVLLLIGAGCLTTPWGENKVTSSERYDLASESYSGQASPFSGSGSSSYPVPAMTPAPGYTGDAGTDPKIIKTSYLTIEVRNVTASLDPLRSIATAHGGYVGSLSVNTRYGDHLYAVLTMRVPAYQFDSTITEIKKLGSLKSESLSADDVTEEYVDLQARRTALASQLAQYTRIMERAENVSEILEVQVQIERVQVELDRIDGRLKYLDNRVDYATITVSLQEPEPVGGREGFSFVSVINESIAGFLAVTAGLIIILVSIIPLIILGAVAYVLYRLWKGRRGGKQKIPGEKEKENEGKPPGQ</sequence>
<organism evidence="4">
    <name type="scientific">hydrocarbon metagenome</name>
    <dbReference type="NCBI Taxonomy" id="938273"/>
    <lineage>
        <taxon>unclassified sequences</taxon>
        <taxon>metagenomes</taxon>
        <taxon>ecological metagenomes</taxon>
    </lineage>
</organism>
<keyword evidence="2" id="KW-1133">Transmembrane helix</keyword>
<accession>A0A0W8F3T0</accession>
<name>A0A0W8F3T0_9ZZZZ</name>
<evidence type="ECO:0000256" key="2">
    <source>
        <dbReference type="SAM" id="Phobius"/>
    </source>
</evidence>
<reference evidence="4" key="1">
    <citation type="journal article" date="2015" name="Proc. Natl. Acad. Sci. U.S.A.">
        <title>Networks of energetic and metabolic interactions define dynamics in microbial communities.</title>
        <authorList>
            <person name="Embree M."/>
            <person name="Liu J.K."/>
            <person name="Al-Bassam M.M."/>
            <person name="Zengler K."/>
        </authorList>
    </citation>
    <scope>NUCLEOTIDE SEQUENCE</scope>
</reference>
<feature type="transmembrane region" description="Helical" evidence="2">
    <location>
        <begin position="253"/>
        <end position="284"/>
    </location>
</feature>
<protein>
    <recommendedName>
        <fullName evidence="3">DUF4349 domain-containing protein</fullName>
    </recommendedName>
</protein>
<evidence type="ECO:0000313" key="4">
    <source>
        <dbReference type="EMBL" id="KUG15234.1"/>
    </source>
</evidence>
<dbReference type="InterPro" id="IPR025645">
    <property type="entry name" value="DUF4349"/>
</dbReference>
<feature type="region of interest" description="Disordered" evidence="1">
    <location>
        <begin position="292"/>
        <end position="312"/>
    </location>
</feature>
<dbReference type="AlphaFoldDB" id="A0A0W8F3T0"/>
<dbReference type="Pfam" id="PF14257">
    <property type="entry name" value="DUF4349"/>
    <property type="match status" value="1"/>
</dbReference>
<evidence type="ECO:0000259" key="3">
    <source>
        <dbReference type="Pfam" id="PF14257"/>
    </source>
</evidence>
<proteinExistence type="predicted"/>
<comment type="caution">
    <text evidence="4">The sequence shown here is derived from an EMBL/GenBank/DDBJ whole genome shotgun (WGS) entry which is preliminary data.</text>
</comment>
<gene>
    <name evidence="4" type="ORF">ASZ90_015110</name>
</gene>
<keyword evidence="2" id="KW-0472">Membrane</keyword>
<feature type="compositionally biased region" description="Basic and acidic residues" evidence="1">
    <location>
        <begin position="297"/>
        <end position="312"/>
    </location>
</feature>
<dbReference type="EMBL" id="LNQE01001572">
    <property type="protein sequence ID" value="KUG15234.1"/>
    <property type="molecule type" value="Genomic_DNA"/>
</dbReference>
<dbReference type="PROSITE" id="PS51257">
    <property type="entry name" value="PROKAR_LIPOPROTEIN"/>
    <property type="match status" value="1"/>
</dbReference>
<feature type="domain" description="DUF4349" evidence="3">
    <location>
        <begin position="79"/>
        <end position="285"/>
    </location>
</feature>
<keyword evidence="2" id="KW-0812">Transmembrane</keyword>